<accession>A0ABN7ZCG0</accession>
<gene>
    <name evidence="1" type="ORF">LMG32289_05166</name>
</gene>
<comment type="caution">
    <text evidence="1">The sequence shown here is derived from an EMBL/GenBank/DDBJ whole genome shotgun (WGS) entry which is preliminary data.</text>
</comment>
<dbReference type="Proteomes" id="UP000706525">
    <property type="component" value="Unassembled WGS sequence"/>
</dbReference>
<evidence type="ECO:0000313" key="1">
    <source>
        <dbReference type="EMBL" id="CAG9182685.1"/>
    </source>
</evidence>
<name>A0ABN7ZCG0_9BURK</name>
<reference evidence="1 2" key="1">
    <citation type="submission" date="2021-08" db="EMBL/GenBank/DDBJ databases">
        <authorList>
            <person name="Peeters C."/>
        </authorList>
    </citation>
    <scope>NUCLEOTIDE SEQUENCE [LARGE SCALE GENOMIC DNA]</scope>
    <source>
        <strain evidence="1 2">LMG 32289</strain>
    </source>
</reference>
<evidence type="ECO:0000313" key="2">
    <source>
        <dbReference type="Proteomes" id="UP000706525"/>
    </source>
</evidence>
<dbReference type="EMBL" id="CAJZAG010000011">
    <property type="protein sequence ID" value="CAG9182685.1"/>
    <property type="molecule type" value="Genomic_DNA"/>
</dbReference>
<sequence>MYIHAVAFELPPEDASHQQLPGPKWNYRMAIRYTPQRDDHIFCDSLDYDDDYFTREAAEQAALYYGRFAIDIIHGLR</sequence>
<proteinExistence type="predicted"/>
<organism evidence="1 2">
    <name type="scientific">Cupriavidus pampae</name>
    <dbReference type="NCBI Taxonomy" id="659251"/>
    <lineage>
        <taxon>Bacteria</taxon>
        <taxon>Pseudomonadati</taxon>
        <taxon>Pseudomonadota</taxon>
        <taxon>Betaproteobacteria</taxon>
        <taxon>Burkholderiales</taxon>
        <taxon>Burkholderiaceae</taxon>
        <taxon>Cupriavidus</taxon>
    </lineage>
</organism>
<keyword evidence="2" id="KW-1185">Reference proteome</keyword>
<protein>
    <submittedName>
        <fullName evidence="1">Uncharacterized protein</fullName>
    </submittedName>
</protein>
<dbReference type="RefSeq" id="WP_223993581.1">
    <property type="nucleotide sequence ID" value="NZ_CAJZAG010000011.1"/>
</dbReference>